<feature type="region of interest" description="Disordered" evidence="1">
    <location>
        <begin position="148"/>
        <end position="187"/>
    </location>
</feature>
<evidence type="ECO:0000313" key="3">
    <source>
        <dbReference type="Proteomes" id="UP000215459"/>
    </source>
</evidence>
<evidence type="ECO:0000256" key="1">
    <source>
        <dbReference type="SAM" id="MobiDB-lite"/>
    </source>
</evidence>
<keyword evidence="3" id="KW-1185">Reference proteome</keyword>
<name>A0A235B602_9BACL</name>
<sequence length="284" mass="31009">MDLFTLFKMIVTGKRGSSTIEYVTLIPAVVALAMILNSVTNSGGVQTALRDRVSDAIGGVIGENGTNQEQQDNKKDIESDQKGQWLADSDDISKGKKADTLEHDSSDSYTVQKTCPACFVWGYRIYKGLRGFLSSAGRLFGKESAKKAAKKGAEKSAKKGAKKGSKKGKTPNSEFGKNGWGMQKGGAEIGGRKYTEHALERMAPNTPQVRAELERRALKKGLKPGTKRFKEYIDPRGIPPRVVEDTIKNGKRVPGNTKDTWKYIGDDINVITNKKGDVITVIPK</sequence>
<dbReference type="Proteomes" id="UP000215459">
    <property type="component" value="Unassembled WGS sequence"/>
</dbReference>
<evidence type="ECO:0008006" key="4">
    <source>
        <dbReference type="Google" id="ProtNLM"/>
    </source>
</evidence>
<feature type="compositionally biased region" description="Basic residues" evidence="1">
    <location>
        <begin position="158"/>
        <end position="169"/>
    </location>
</feature>
<feature type="region of interest" description="Disordered" evidence="1">
    <location>
        <begin position="60"/>
        <end position="89"/>
    </location>
</feature>
<feature type="compositionally biased region" description="Gly residues" evidence="1">
    <location>
        <begin position="178"/>
        <end position="187"/>
    </location>
</feature>
<dbReference type="OrthoDB" id="9816557at2"/>
<gene>
    <name evidence="2" type="ORF">CHM34_10895</name>
</gene>
<dbReference type="RefSeq" id="WP_094264645.1">
    <property type="nucleotide sequence ID" value="NZ_NOWF01000006.1"/>
</dbReference>
<reference evidence="2 3" key="1">
    <citation type="submission" date="2017-07" db="EMBL/GenBank/DDBJ databases">
        <title>The genome sequence of Paludifilum halophilum highlights mechanisms for microbial adaptation to high salt environemnts.</title>
        <authorList>
            <person name="Belbahri L."/>
        </authorList>
    </citation>
    <scope>NUCLEOTIDE SEQUENCE [LARGE SCALE GENOMIC DNA]</scope>
    <source>
        <strain evidence="2 3">DSM 102817</strain>
    </source>
</reference>
<proteinExistence type="predicted"/>
<protein>
    <recommendedName>
        <fullName evidence="4">Pre-toxin TG domain-containing protein</fullName>
    </recommendedName>
</protein>
<dbReference type="InterPro" id="IPR025338">
    <property type="entry name" value="DUF4244"/>
</dbReference>
<comment type="caution">
    <text evidence="2">The sequence shown here is derived from an EMBL/GenBank/DDBJ whole genome shotgun (WGS) entry which is preliminary data.</text>
</comment>
<accession>A0A235B602</accession>
<dbReference type="AlphaFoldDB" id="A0A235B602"/>
<organism evidence="2 3">
    <name type="scientific">Paludifilum halophilum</name>
    <dbReference type="NCBI Taxonomy" id="1642702"/>
    <lineage>
        <taxon>Bacteria</taxon>
        <taxon>Bacillati</taxon>
        <taxon>Bacillota</taxon>
        <taxon>Bacilli</taxon>
        <taxon>Bacillales</taxon>
        <taxon>Thermoactinomycetaceae</taxon>
        <taxon>Paludifilum</taxon>
    </lineage>
</organism>
<dbReference type="EMBL" id="NOWF01000006">
    <property type="protein sequence ID" value="OYD07409.1"/>
    <property type="molecule type" value="Genomic_DNA"/>
</dbReference>
<evidence type="ECO:0000313" key="2">
    <source>
        <dbReference type="EMBL" id="OYD07409.1"/>
    </source>
</evidence>
<feature type="compositionally biased region" description="Basic and acidic residues" evidence="1">
    <location>
        <begin position="148"/>
        <end position="157"/>
    </location>
</feature>
<dbReference type="Pfam" id="PF14029">
    <property type="entry name" value="DUF4244"/>
    <property type="match status" value="1"/>
</dbReference>
<feature type="compositionally biased region" description="Basic and acidic residues" evidence="1">
    <location>
        <begin position="71"/>
        <end position="81"/>
    </location>
</feature>